<organism evidence="2 3">
    <name type="scientific">Bifidobacterium longum</name>
    <dbReference type="NCBI Taxonomy" id="216816"/>
    <lineage>
        <taxon>Bacteria</taxon>
        <taxon>Bacillati</taxon>
        <taxon>Actinomycetota</taxon>
        <taxon>Actinomycetes</taxon>
        <taxon>Bifidobacteriales</taxon>
        <taxon>Bifidobacteriaceae</taxon>
        <taxon>Bifidobacterium</taxon>
    </lineage>
</organism>
<evidence type="ECO:0000313" key="3">
    <source>
        <dbReference type="Proteomes" id="UP000430971"/>
    </source>
</evidence>
<dbReference type="Proteomes" id="UP000430971">
    <property type="component" value="Unassembled WGS sequence"/>
</dbReference>
<evidence type="ECO:0000313" key="2">
    <source>
        <dbReference type="EMBL" id="KAB7338703.1"/>
    </source>
</evidence>
<proteinExistence type="predicted"/>
<gene>
    <name evidence="2" type="ORF">GBB73_03735</name>
</gene>
<comment type="caution">
    <text evidence="2">The sequence shown here is derived from an EMBL/GenBank/DDBJ whole genome shotgun (WGS) entry which is preliminary data.</text>
</comment>
<sequence>MVKNLMSAPIIAPYARIRSRLRYGKRGPRNRRCGHALLTHRRLCLGLRFARLPRNLPIHGVKKCIQFCIELCAVFRTSPELSAWPTLSTSVARHAGYRNCVGGMGAGHNRAYERPVAGVCSLSRAFACPTRCSAVTAQHRVTLSSRLYHRPNGSEKPPPSPVPPSLLPLPLP</sequence>
<accession>A0A833MW85</accession>
<dbReference type="EMBL" id="WDRM01000007">
    <property type="protein sequence ID" value="KAB7338703.1"/>
    <property type="molecule type" value="Genomic_DNA"/>
</dbReference>
<feature type="compositionally biased region" description="Pro residues" evidence="1">
    <location>
        <begin position="156"/>
        <end position="172"/>
    </location>
</feature>
<feature type="region of interest" description="Disordered" evidence="1">
    <location>
        <begin position="148"/>
        <end position="172"/>
    </location>
</feature>
<protein>
    <submittedName>
        <fullName evidence="2">Uncharacterized protein</fullName>
    </submittedName>
</protein>
<reference evidence="2 3" key="1">
    <citation type="journal article" date="2019" name="Nat. Med.">
        <title>A library of human gut bacterial isolates paired with longitudinal multiomics data enables mechanistic microbiome research.</title>
        <authorList>
            <person name="Poyet M."/>
            <person name="Groussin M."/>
            <person name="Gibbons S.M."/>
            <person name="Avila-Pacheco J."/>
            <person name="Jiang X."/>
            <person name="Kearney S.M."/>
            <person name="Perrotta A.R."/>
            <person name="Berdy B."/>
            <person name="Zhao S."/>
            <person name="Lieberman T.D."/>
            <person name="Swanson P.K."/>
            <person name="Smith M."/>
            <person name="Roesemann S."/>
            <person name="Alexander J.E."/>
            <person name="Rich S.A."/>
            <person name="Livny J."/>
            <person name="Vlamakis H."/>
            <person name="Clish C."/>
            <person name="Bullock K."/>
            <person name="Deik A."/>
            <person name="Scott J."/>
            <person name="Pierce K.A."/>
            <person name="Xavier R.J."/>
            <person name="Alm E.J."/>
        </authorList>
    </citation>
    <scope>NUCLEOTIDE SEQUENCE [LARGE SCALE GENOMIC DNA]</scope>
    <source>
        <strain evidence="2 3">BIOML-A65</strain>
    </source>
</reference>
<dbReference type="AlphaFoldDB" id="A0A833MW85"/>
<name>A0A833MW85_BIFLN</name>
<evidence type="ECO:0000256" key="1">
    <source>
        <dbReference type="SAM" id="MobiDB-lite"/>
    </source>
</evidence>